<keyword evidence="2" id="KW-1185">Reference proteome</keyword>
<evidence type="ECO:0000313" key="2">
    <source>
        <dbReference type="Proteomes" id="UP000660611"/>
    </source>
</evidence>
<sequence>MAPPSRDDICTLTVCRDCCCGSLDKHPDVDHDGHLAALRAGAGRHRVRVSECLSVCERSNVVVVQPCPSARRRGARPVYLGDVLDDDALDAVTSWLTAGGPGVAAMPGRLDGHLFDRSAASAEVG</sequence>
<proteinExistence type="predicted"/>
<protein>
    <recommendedName>
        <fullName evidence="3">(2Fe-2S) ferredoxin domain-containing protein</fullName>
    </recommendedName>
</protein>
<dbReference type="AlphaFoldDB" id="A0A919PYA8"/>
<reference evidence="1" key="1">
    <citation type="submission" date="2021-01" db="EMBL/GenBank/DDBJ databases">
        <title>Whole genome shotgun sequence of Dactylosporangium siamense NBRC 106093.</title>
        <authorList>
            <person name="Komaki H."/>
            <person name="Tamura T."/>
        </authorList>
    </citation>
    <scope>NUCLEOTIDE SEQUENCE</scope>
    <source>
        <strain evidence="1">NBRC 106093</strain>
    </source>
</reference>
<dbReference type="EMBL" id="BONQ01000155">
    <property type="protein sequence ID" value="GIG51486.1"/>
    <property type="molecule type" value="Genomic_DNA"/>
</dbReference>
<evidence type="ECO:0000313" key="1">
    <source>
        <dbReference type="EMBL" id="GIG51486.1"/>
    </source>
</evidence>
<gene>
    <name evidence="1" type="ORF">Dsi01nite_095270</name>
</gene>
<comment type="caution">
    <text evidence="1">The sequence shown here is derived from an EMBL/GenBank/DDBJ whole genome shotgun (WGS) entry which is preliminary data.</text>
</comment>
<dbReference type="RefSeq" id="WP_203853093.1">
    <property type="nucleotide sequence ID" value="NZ_BAAAVW010000010.1"/>
</dbReference>
<name>A0A919PYA8_9ACTN</name>
<accession>A0A919PYA8</accession>
<dbReference type="Proteomes" id="UP000660611">
    <property type="component" value="Unassembled WGS sequence"/>
</dbReference>
<evidence type="ECO:0008006" key="3">
    <source>
        <dbReference type="Google" id="ProtNLM"/>
    </source>
</evidence>
<organism evidence="1 2">
    <name type="scientific">Dactylosporangium siamense</name>
    <dbReference type="NCBI Taxonomy" id="685454"/>
    <lineage>
        <taxon>Bacteria</taxon>
        <taxon>Bacillati</taxon>
        <taxon>Actinomycetota</taxon>
        <taxon>Actinomycetes</taxon>
        <taxon>Micromonosporales</taxon>
        <taxon>Micromonosporaceae</taxon>
        <taxon>Dactylosporangium</taxon>
    </lineage>
</organism>